<feature type="coiled-coil region" evidence="8">
    <location>
        <begin position="144"/>
        <end position="178"/>
    </location>
</feature>
<keyword evidence="8" id="KW-0175">Coiled coil</keyword>
<dbReference type="GO" id="GO:0030983">
    <property type="term" value="F:mismatched DNA binding"/>
    <property type="evidence" value="ECO:0007669"/>
    <property type="project" value="InterPro"/>
</dbReference>
<keyword evidence="1 7" id="KW-0699">rRNA-binding</keyword>
<evidence type="ECO:0000256" key="3">
    <source>
        <dbReference type="ARBA" id="ARBA00022801"/>
    </source>
</evidence>
<dbReference type="InterPro" id="IPR007696">
    <property type="entry name" value="DNA_mismatch_repair_MutS_core"/>
</dbReference>
<dbReference type="InterPro" id="IPR036063">
    <property type="entry name" value="Smr_dom_sf"/>
</dbReference>
<gene>
    <name evidence="7" type="primary">mutS2</name>
    <name evidence="7" type="synonym">rqcU</name>
    <name evidence="10" type="ORF">TDSAC_0719</name>
</gene>
<protein>
    <recommendedName>
        <fullName evidence="7">Endonuclease MutS2</fullName>
        <ecNumber evidence="7">3.1.-.-</ecNumber>
    </recommendedName>
    <alternativeName>
        <fullName evidence="7">Ribosome-associated protein quality control-upstream factor</fullName>
        <shortName evidence="7">RQC-upstream factor</shortName>
        <shortName evidence="7">RqcU</shortName>
        <ecNumber evidence="7">3.6.4.-</ecNumber>
    </alternativeName>
</protein>
<dbReference type="SUPFAM" id="SSF160443">
    <property type="entry name" value="SMR domain-like"/>
    <property type="match status" value="1"/>
</dbReference>
<comment type="function">
    <text evidence="7">Acts as a ribosome collision sensor, splitting the ribosome into its 2 subunits. Detects stalled/collided 70S ribosomes which it binds and splits by an ATP-hydrolysis driven conformational change. Acts upstream of the ribosome quality control system (RQC), a ribosome-associated complex that mediates the extraction of incompletely synthesized nascent chains from stalled ribosomes and their subsequent degradation. Probably generates substrates for RQC.</text>
</comment>
<dbReference type="Gene3D" id="3.30.1370.110">
    <property type="match status" value="1"/>
</dbReference>
<keyword evidence="2 7" id="KW-0547">Nucleotide-binding</keyword>
<dbReference type="EC" id="3.6.4.-" evidence="7"/>
<comment type="function">
    <text evidence="7">Endonuclease that is involved in the suppression of homologous recombination and thus may have a key role in the control of bacterial genetic diversity.</text>
</comment>
<dbReference type="PROSITE" id="PS50828">
    <property type="entry name" value="SMR"/>
    <property type="match status" value="1"/>
</dbReference>
<sequence length="774" mass="88921">MSFKFDAEDLDYKDVLKNICKKALLPFVIESILNIKPLEFFELKTRQKCIDDAINVIWKYSDPRERLQDIAIDSLINYKNHLPFSFKNYFGLLLFLRAVSSIREFFLKTELTSNFFYDCSLKLNFPQKFFNLLVNIFDDEGNIKDSASEKLGEIRKSIKKLEKELNGLLNDYVRGENKKYFQESIVLERNGFYLLPVKIEYLDKIPGTIRDTSASGLTAYVEPYICAQIVSKIRLKKEEEINELKSILISLDKNFSEYRVLIQECINFYETVDFFFSLGKYAKENNCVKPEFVDEMVIDFKNTKHPLLSNPVGQDFFLNENLRGFILTGANGGGKSVALKNLGLNVFLALSGLFVHASSAKIGPFKGLYSDLCDIQDLSLGFSSFTYHINRLKHFLENDLTDSIILMDELGSDTDPKEGYALAKSIIKYLLKKGAFVCITTHIAELKITNIEGFHIAIGAMEYDKNSNLPTYRLLWNSVGNSHALDVAKKMGLPSEIISDAKKYLLSDQVYNEMIKLSELTEFYYKKIEDLNDKERSLEKEKNFLEKKFNQLESAMKEQYEEKISQLNKILSSVDLVAKELKRNLNQPKKDLVLESLKKWEELSSLINDEILKKGENPKDNIEINIGDYVNISTMNISGRVVKKQGRRSLVQTEKSKIWINNSLLTFERDESDKKLERERINTFNVLNNLKSVGSNFEISVRGLRAEEAIQKVEKFIDKSLISNIPYVRIVHGKGEGILRKIIHEILEKHPQVKSFNLADPHEGGAGVTIVHFK</sequence>
<dbReference type="GO" id="GO:0005524">
    <property type="term" value="F:ATP binding"/>
    <property type="evidence" value="ECO:0007669"/>
    <property type="project" value="UniProtKB-UniRule"/>
</dbReference>
<comment type="subunit">
    <text evidence="7">Homodimer. Binds to stalled ribosomes, contacting rRNA.</text>
</comment>
<dbReference type="Proteomes" id="UP000244792">
    <property type="component" value="Chromosome"/>
</dbReference>
<dbReference type="GO" id="GO:0072344">
    <property type="term" value="P:rescue of stalled ribosome"/>
    <property type="evidence" value="ECO:0007669"/>
    <property type="project" value="UniProtKB-UniRule"/>
</dbReference>
<organism evidence="10 11">
    <name type="scientific">Thermodesulfobium acidiphilum</name>
    <dbReference type="NCBI Taxonomy" id="1794699"/>
    <lineage>
        <taxon>Bacteria</taxon>
        <taxon>Pseudomonadati</taxon>
        <taxon>Thermodesulfobiota</taxon>
        <taxon>Thermodesulfobiia</taxon>
        <taxon>Thermodesulfobiales</taxon>
        <taxon>Thermodesulfobiaceae</taxon>
        <taxon>Thermodesulfobium</taxon>
    </lineage>
</organism>
<dbReference type="SMART" id="SM00533">
    <property type="entry name" value="MUTSd"/>
    <property type="match status" value="1"/>
</dbReference>
<dbReference type="KEGG" id="taci:TDSAC_0719"/>
<evidence type="ECO:0000256" key="2">
    <source>
        <dbReference type="ARBA" id="ARBA00022741"/>
    </source>
</evidence>
<evidence type="ECO:0000313" key="10">
    <source>
        <dbReference type="EMBL" id="AWB10087.1"/>
    </source>
</evidence>
<dbReference type="GO" id="GO:0140664">
    <property type="term" value="F:ATP-dependent DNA damage sensor activity"/>
    <property type="evidence" value="ECO:0007669"/>
    <property type="project" value="InterPro"/>
</dbReference>
<dbReference type="OrthoDB" id="9808166at2"/>
<feature type="binding site" evidence="7">
    <location>
        <begin position="329"/>
        <end position="336"/>
    </location>
    <ligand>
        <name>ATP</name>
        <dbReference type="ChEBI" id="CHEBI:30616"/>
    </ligand>
</feature>
<dbReference type="GO" id="GO:0045910">
    <property type="term" value="P:negative regulation of DNA recombination"/>
    <property type="evidence" value="ECO:0007669"/>
    <property type="project" value="InterPro"/>
</dbReference>
<dbReference type="GO" id="GO:0004519">
    <property type="term" value="F:endonuclease activity"/>
    <property type="evidence" value="ECO:0007669"/>
    <property type="project" value="UniProtKB-UniRule"/>
</dbReference>
<accession>A0A2R4VZW7</accession>
<evidence type="ECO:0000256" key="6">
    <source>
        <dbReference type="ARBA" id="ARBA00023125"/>
    </source>
</evidence>
<dbReference type="AlphaFoldDB" id="A0A2R4VZW7"/>
<dbReference type="GO" id="GO:0019843">
    <property type="term" value="F:rRNA binding"/>
    <property type="evidence" value="ECO:0007669"/>
    <property type="project" value="UniProtKB-UniRule"/>
</dbReference>
<dbReference type="PIRSF" id="PIRSF005814">
    <property type="entry name" value="MutS_YshD"/>
    <property type="match status" value="1"/>
</dbReference>
<dbReference type="GO" id="GO:0043023">
    <property type="term" value="F:ribosomal large subunit binding"/>
    <property type="evidence" value="ECO:0007669"/>
    <property type="project" value="UniProtKB-UniRule"/>
</dbReference>
<dbReference type="Pfam" id="PF01713">
    <property type="entry name" value="Smr"/>
    <property type="match status" value="1"/>
</dbReference>
<dbReference type="InterPro" id="IPR002625">
    <property type="entry name" value="Smr_dom"/>
</dbReference>
<feature type="coiled-coil region" evidence="8">
    <location>
        <begin position="521"/>
        <end position="562"/>
    </location>
</feature>
<dbReference type="InterPro" id="IPR036187">
    <property type="entry name" value="DNA_mismatch_repair_MutS_sf"/>
</dbReference>
<keyword evidence="3 7" id="KW-0378">Hydrolase</keyword>
<dbReference type="PANTHER" id="PTHR48466">
    <property type="entry name" value="OS10G0509000 PROTEIN-RELATED"/>
    <property type="match status" value="1"/>
</dbReference>
<keyword evidence="11" id="KW-1185">Reference proteome</keyword>
<evidence type="ECO:0000256" key="7">
    <source>
        <dbReference type="HAMAP-Rule" id="MF_00092"/>
    </source>
</evidence>
<feature type="domain" description="Smr" evidence="9">
    <location>
        <begin position="699"/>
        <end position="774"/>
    </location>
</feature>
<keyword evidence="4 7" id="KW-0067">ATP-binding</keyword>
<dbReference type="InterPro" id="IPR027417">
    <property type="entry name" value="P-loop_NTPase"/>
</dbReference>
<dbReference type="SUPFAM" id="SSF52540">
    <property type="entry name" value="P-loop containing nucleoside triphosphate hydrolases"/>
    <property type="match status" value="1"/>
</dbReference>
<dbReference type="GO" id="GO:0006298">
    <property type="term" value="P:mismatch repair"/>
    <property type="evidence" value="ECO:0007669"/>
    <property type="project" value="InterPro"/>
</dbReference>
<dbReference type="EC" id="3.1.-.-" evidence="7"/>
<keyword evidence="7" id="KW-0255">Endonuclease</keyword>
<proteinExistence type="inferred from homology"/>
<name>A0A2R4VZW7_THEAF</name>
<dbReference type="NCBIfam" id="TIGR01069">
    <property type="entry name" value="mutS2"/>
    <property type="match status" value="1"/>
</dbReference>
<dbReference type="GO" id="GO:0016887">
    <property type="term" value="F:ATP hydrolysis activity"/>
    <property type="evidence" value="ECO:0007669"/>
    <property type="project" value="InterPro"/>
</dbReference>
<reference evidence="10 11" key="1">
    <citation type="submission" date="2017-04" db="EMBL/GenBank/DDBJ databases">
        <title>Genomic insights into metabolism of Thermodesulfobium acidiphilum.</title>
        <authorList>
            <person name="Toshchakov S.V."/>
            <person name="Frolov E.N."/>
            <person name="Kublanov I.V."/>
            <person name="Samarov N.I."/>
            <person name="Novikov A."/>
            <person name="Lebedinsky A.V."/>
            <person name="Bonch-Osmolovskaya E.A."/>
            <person name="Chernyh N.A."/>
        </authorList>
    </citation>
    <scope>NUCLEOTIDE SEQUENCE [LARGE SCALE GENOMIC DNA]</scope>
    <source>
        <strain evidence="10 11">3127-1</strain>
    </source>
</reference>
<dbReference type="RefSeq" id="WP_108308917.1">
    <property type="nucleotide sequence ID" value="NZ_CP020921.1"/>
</dbReference>
<dbReference type="PANTHER" id="PTHR48466:SF2">
    <property type="entry name" value="OS10G0509000 PROTEIN"/>
    <property type="match status" value="1"/>
</dbReference>
<keyword evidence="7" id="KW-0540">Nuclease</keyword>
<dbReference type="HAMAP" id="MF_00092">
    <property type="entry name" value="MutS2"/>
    <property type="match status" value="1"/>
</dbReference>
<keyword evidence="6 7" id="KW-0238">DNA-binding</keyword>
<dbReference type="Gene3D" id="3.40.50.300">
    <property type="entry name" value="P-loop containing nucleotide triphosphate hydrolases"/>
    <property type="match status" value="1"/>
</dbReference>
<dbReference type="InterPro" id="IPR005747">
    <property type="entry name" value="MutS2"/>
</dbReference>
<evidence type="ECO:0000256" key="5">
    <source>
        <dbReference type="ARBA" id="ARBA00022884"/>
    </source>
</evidence>
<evidence type="ECO:0000256" key="8">
    <source>
        <dbReference type="SAM" id="Coils"/>
    </source>
</evidence>
<evidence type="ECO:0000256" key="1">
    <source>
        <dbReference type="ARBA" id="ARBA00022730"/>
    </source>
</evidence>
<comment type="similarity">
    <text evidence="7">Belongs to the DNA mismatch repair MutS family. MutS2 subfamily.</text>
</comment>
<dbReference type="SUPFAM" id="SSF48334">
    <property type="entry name" value="DNA repair protein MutS, domain III"/>
    <property type="match status" value="1"/>
</dbReference>
<evidence type="ECO:0000259" key="9">
    <source>
        <dbReference type="PROSITE" id="PS50828"/>
    </source>
</evidence>
<evidence type="ECO:0000256" key="4">
    <source>
        <dbReference type="ARBA" id="ARBA00022840"/>
    </source>
</evidence>
<dbReference type="EMBL" id="CP020921">
    <property type="protein sequence ID" value="AWB10087.1"/>
    <property type="molecule type" value="Genomic_DNA"/>
</dbReference>
<dbReference type="SMART" id="SM00534">
    <property type="entry name" value="MUTSac"/>
    <property type="match status" value="1"/>
</dbReference>
<dbReference type="InterPro" id="IPR045076">
    <property type="entry name" value="MutS"/>
</dbReference>
<keyword evidence="5 7" id="KW-0694">RNA-binding</keyword>
<dbReference type="SMART" id="SM00463">
    <property type="entry name" value="SMR"/>
    <property type="match status" value="1"/>
</dbReference>
<dbReference type="Pfam" id="PF00488">
    <property type="entry name" value="MutS_V"/>
    <property type="match status" value="1"/>
</dbReference>
<evidence type="ECO:0000313" key="11">
    <source>
        <dbReference type="Proteomes" id="UP000244792"/>
    </source>
</evidence>
<dbReference type="InterPro" id="IPR000432">
    <property type="entry name" value="DNA_mismatch_repair_MutS_C"/>
</dbReference>